<dbReference type="Proteomes" id="UP000093000">
    <property type="component" value="Unassembled WGS sequence"/>
</dbReference>
<keyword evidence="2" id="KW-1185">Reference proteome</keyword>
<sequence length="242" mass="28702">MALAFNQDCLLPDQLPFPIKKDEDYIHEASMPSCYPHQHCGCLMSNNTLIDFTIMTRHMRRYIRYIRQDTLPDVYDELTRDTVAWWDSVQDKNIHLANCYYSMRLVLVFYLLQYEQSYLVTFDLLLDSLDVTLRLLQGLQELKLRGCDQSTYHHMFFAIHQTLKCILTHIRSDRSFHCLETFAKQQFQMNLCVLEGTNAFVDDIYQMRSIGANIVSDMHQLGFMDHEDQNRQTQYVFRLKAV</sequence>
<dbReference type="OrthoDB" id="2281531at2759"/>
<evidence type="ECO:0000313" key="1">
    <source>
        <dbReference type="EMBL" id="OBZ83018.1"/>
    </source>
</evidence>
<dbReference type="STRING" id="101091.A0A1C7N203"/>
<accession>A0A1C7N203</accession>
<proteinExistence type="predicted"/>
<evidence type="ECO:0000313" key="2">
    <source>
        <dbReference type="Proteomes" id="UP000093000"/>
    </source>
</evidence>
<dbReference type="InParanoid" id="A0A1C7N203"/>
<dbReference type="AlphaFoldDB" id="A0A1C7N203"/>
<dbReference type="EMBL" id="LUGH01000738">
    <property type="protein sequence ID" value="OBZ83018.1"/>
    <property type="molecule type" value="Genomic_DNA"/>
</dbReference>
<reference evidence="1 2" key="1">
    <citation type="submission" date="2016-03" db="EMBL/GenBank/DDBJ databases">
        <title>Choanephora cucurbitarum.</title>
        <authorList>
            <person name="Min B."/>
            <person name="Park H."/>
            <person name="Park J.-H."/>
            <person name="Shin H.-D."/>
            <person name="Choi I.-G."/>
        </authorList>
    </citation>
    <scope>NUCLEOTIDE SEQUENCE [LARGE SCALE GENOMIC DNA]</scope>
    <source>
        <strain evidence="1 2">KUS-F28377</strain>
    </source>
</reference>
<protein>
    <submittedName>
        <fullName evidence="1">Uncharacterized protein</fullName>
    </submittedName>
</protein>
<gene>
    <name evidence="1" type="ORF">A0J61_08931</name>
</gene>
<organism evidence="1 2">
    <name type="scientific">Choanephora cucurbitarum</name>
    <dbReference type="NCBI Taxonomy" id="101091"/>
    <lineage>
        <taxon>Eukaryota</taxon>
        <taxon>Fungi</taxon>
        <taxon>Fungi incertae sedis</taxon>
        <taxon>Mucoromycota</taxon>
        <taxon>Mucoromycotina</taxon>
        <taxon>Mucoromycetes</taxon>
        <taxon>Mucorales</taxon>
        <taxon>Mucorineae</taxon>
        <taxon>Choanephoraceae</taxon>
        <taxon>Choanephoroideae</taxon>
        <taxon>Choanephora</taxon>
    </lineage>
</organism>
<comment type="caution">
    <text evidence="1">The sequence shown here is derived from an EMBL/GenBank/DDBJ whole genome shotgun (WGS) entry which is preliminary data.</text>
</comment>
<name>A0A1C7N203_9FUNG</name>